<organism evidence="1">
    <name type="scientific">hydrocarbon metagenome</name>
    <dbReference type="NCBI Taxonomy" id="938273"/>
    <lineage>
        <taxon>unclassified sequences</taxon>
        <taxon>metagenomes</taxon>
        <taxon>ecological metagenomes</taxon>
    </lineage>
</organism>
<protein>
    <submittedName>
        <fullName evidence="1">Uncharacterized protein</fullName>
    </submittedName>
</protein>
<dbReference type="AlphaFoldDB" id="A0A0W8FWD2"/>
<sequence>MRLHRINTHYKQLFSEGIKEKIVRNDIPLDFILYYYTKITELAIYPDEEVTSRYTPKKVYQYLSRLFYEGAKS</sequence>
<gene>
    <name evidence="1" type="ORF">ASZ90_004998</name>
</gene>
<reference evidence="1" key="1">
    <citation type="journal article" date="2015" name="Proc. Natl. Acad. Sci. U.S.A.">
        <title>Networks of energetic and metabolic interactions define dynamics in microbial communities.</title>
        <authorList>
            <person name="Embree M."/>
            <person name="Liu J.K."/>
            <person name="Al-Bassam M.M."/>
            <person name="Zengler K."/>
        </authorList>
    </citation>
    <scope>NUCLEOTIDE SEQUENCE</scope>
</reference>
<proteinExistence type="predicted"/>
<accession>A0A0W8FWD2</accession>
<evidence type="ECO:0000313" key="1">
    <source>
        <dbReference type="EMBL" id="KUG25181.1"/>
    </source>
</evidence>
<name>A0A0W8FWD2_9ZZZZ</name>
<comment type="caution">
    <text evidence="1">The sequence shown here is derived from an EMBL/GenBank/DDBJ whole genome shotgun (WGS) entry which is preliminary data.</text>
</comment>
<dbReference type="EMBL" id="LNQE01000751">
    <property type="protein sequence ID" value="KUG25181.1"/>
    <property type="molecule type" value="Genomic_DNA"/>
</dbReference>